<keyword evidence="1" id="KW-0378">Hydrolase</keyword>
<dbReference type="Proteomes" id="UP000226191">
    <property type="component" value="Unassembled WGS sequence"/>
</dbReference>
<accession>A0A2B7JWH9</accession>
<sequence length="45" mass="5241">MVLLIMRGYGVHFCMMSPDAFRGSCQRYLPRSIARQFIPHIITAR</sequence>
<dbReference type="GeneID" id="92856877"/>
<name>A0A2B7JWH9_CUTAC</name>
<proteinExistence type="predicted"/>
<dbReference type="EMBL" id="MVCE01000001">
    <property type="protein sequence ID" value="PGF36392.1"/>
    <property type="molecule type" value="Genomic_DNA"/>
</dbReference>
<gene>
    <name evidence="1" type="ORF">B1B09_01835</name>
</gene>
<comment type="caution">
    <text evidence="1">The sequence shown here is derived from an EMBL/GenBank/DDBJ whole genome shotgun (WGS) entry which is preliminary data.</text>
</comment>
<organism evidence="1 2">
    <name type="scientific">Cutibacterium acnes</name>
    <name type="common">Propionibacterium acnes</name>
    <dbReference type="NCBI Taxonomy" id="1747"/>
    <lineage>
        <taxon>Bacteria</taxon>
        <taxon>Bacillati</taxon>
        <taxon>Actinomycetota</taxon>
        <taxon>Actinomycetes</taxon>
        <taxon>Propionibacteriales</taxon>
        <taxon>Propionibacteriaceae</taxon>
        <taxon>Cutibacterium</taxon>
    </lineage>
</organism>
<protein>
    <submittedName>
        <fullName evidence="1">Alpha/beta hydrolase</fullName>
    </submittedName>
</protein>
<dbReference type="GO" id="GO:0016787">
    <property type="term" value="F:hydrolase activity"/>
    <property type="evidence" value="ECO:0007669"/>
    <property type="project" value="UniProtKB-KW"/>
</dbReference>
<dbReference type="AlphaFoldDB" id="A0A2B7JWH9"/>
<evidence type="ECO:0000313" key="1">
    <source>
        <dbReference type="EMBL" id="PGF36392.1"/>
    </source>
</evidence>
<evidence type="ECO:0000313" key="2">
    <source>
        <dbReference type="Proteomes" id="UP000226191"/>
    </source>
</evidence>
<dbReference type="RefSeq" id="WP_002519055.1">
    <property type="nucleotide sequence ID" value="NZ_AP019664.1"/>
</dbReference>
<reference evidence="1 2" key="1">
    <citation type="submission" date="2017-02" db="EMBL/GenBank/DDBJ databases">
        <title>Prevalence of linear plasmids in Cutibacterium acnes isolates obtained from cancerous prostatic tissue.</title>
        <authorList>
            <person name="Davidsson S."/>
            <person name="Bruggemann H."/>
        </authorList>
    </citation>
    <scope>NUCLEOTIDE SEQUENCE [LARGE SCALE GENOMIC DNA]</scope>
    <source>
        <strain evidence="1 2">11-78</strain>
    </source>
</reference>